<comment type="caution">
    <text evidence="2">The sequence shown here is derived from an EMBL/GenBank/DDBJ whole genome shotgun (WGS) entry which is preliminary data.</text>
</comment>
<organism evidence="2 3">
    <name type="scientific">Bogoriella caseilytica</name>
    <dbReference type="NCBI Taxonomy" id="56055"/>
    <lineage>
        <taxon>Bacteria</taxon>
        <taxon>Bacillati</taxon>
        <taxon>Actinomycetota</taxon>
        <taxon>Actinomycetes</taxon>
        <taxon>Micrococcales</taxon>
        <taxon>Bogoriellaceae</taxon>
        <taxon>Bogoriella</taxon>
    </lineage>
</organism>
<keyword evidence="3" id="KW-1185">Reference proteome</keyword>
<dbReference type="RefSeq" id="WP_123303376.1">
    <property type="nucleotide sequence ID" value="NZ_RKHK01000001.1"/>
</dbReference>
<reference evidence="2 3" key="1">
    <citation type="submission" date="2018-11" db="EMBL/GenBank/DDBJ databases">
        <title>Sequencing the genomes of 1000 actinobacteria strains.</title>
        <authorList>
            <person name="Klenk H.-P."/>
        </authorList>
    </citation>
    <scope>NUCLEOTIDE SEQUENCE [LARGE SCALE GENOMIC DNA]</scope>
    <source>
        <strain evidence="2 3">DSM 11294</strain>
    </source>
</reference>
<dbReference type="Pfam" id="PF10263">
    <property type="entry name" value="SprT-like"/>
    <property type="match status" value="1"/>
</dbReference>
<dbReference type="SMART" id="SM00731">
    <property type="entry name" value="SprT"/>
    <property type="match status" value="1"/>
</dbReference>
<dbReference type="EMBL" id="RKHK01000001">
    <property type="protein sequence ID" value="ROR72870.1"/>
    <property type="molecule type" value="Genomic_DNA"/>
</dbReference>
<dbReference type="AlphaFoldDB" id="A0A3N2BCB0"/>
<sequence length="175" mass="19727">MDLADVRRLGEALLAEHGPAGWAFALDHAKRRAGLCRYDKKTISVSRHLMALYDEPRVRDTILHEIAHALVGHEHGHDVVWKRTAETLGCSGERLVDIEAPKLPAPWQGTCPAGHTYERHRRPTRAASCTRCDRAFNPAHLLSWTYRGTPVEPIVVTPAPRRRSVRRRINARGGR</sequence>
<name>A0A3N2BCB0_9MICO</name>
<dbReference type="Gene3D" id="3.30.2010.10">
    <property type="entry name" value="Metalloproteases ('zincins'), catalytic domain"/>
    <property type="match status" value="1"/>
</dbReference>
<dbReference type="Proteomes" id="UP000280668">
    <property type="component" value="Unassembled WGS sequence"/>
</dbReference>
<accession>A0A3N2BCB0</accession>
<evidence type="ECO:0000313" key="3">
    <source>
        <dbReference type="Proteomes" id="UP000280668"/>
    </source>
</evidence>
<dbReference type="GO" id="GO:0006950">
    <property type="term" value="P:response to stress"/>
    <property type="evidence" value="ECO:0007669"/>
    <property type="project" value="UniProtKB-ARBA"/>
</dbReference>
<evidence type="ECO:0000259" key="1">
    <source>
        <dbReference type="SMART" id="SM00731"/>
    </source>
</evidence>
<protein>
    <submittedName>
        <fullName evidence="2">SprT-like family protein</fullName>
    </submittedName>
</protein>
<proteinExistence type="predicted"/>
<dbReference type="OrthoDB" id="9793623at2"/>
<gene>
    <name evidence="2" type="ORF">EDD31_1231</name>
</gene>
<feature type="domain" description="SprT-like" evidence="1">
    <location>
        <begin position="1"/>
        <end position="139"/>
    </location>
</feature>
<evidence type="ECO:0000313" key="2">
    <source>
        <dbReference type="EMBL" id="ROR72870.1"/>
    </source>
</evidence>
<dbReference type="InterPro" id="IPR006640">
    <property type="entry name" value="SprT-like_domain"/>
</dbReference>